<evidence type="ECO:0000256" key="2">
    <source>
        <dbReference type="SAM" id="Phobius"/>
    </source>
</evidence>
<dbReference type="PANTHER" id="PTHR37813:SF1">
    <property type="entry name" value="FELS-2 PROPHAGE PROTEIN"/>
    <property type="match status" value="1"/>
</dbReference>
<feature type="domain" description="Phage tail tape measure protein" evidence="3">
    <location>
        <begin position="121"/>
        <end position="320"/>
    </location>
</feature>
<feature type="transmembrane region" description="Helical" evidence="2">
    <location>
        <begin position="636"/>
        <end position="660"/>
    </location>
</feature>
<feature type="transmembrane region" description="Helical" evidence="2">
    <location>
        <begin position="698"/>
        <end position="716"/>
    </location>
</feature>
<keyword evidence="2" id="KW-0812">Transmembrane</keyword>
<feature type="transmembrane region" description="Helical" evidence="2">
    <location>
        <begin position="531"/>
        <end position="550"/>
    </location>
</feature>
<evidence type="ECO:0000259" key="3">
    <source>
        <dbReference type="Pfam" id="PF10145"/>
    </source>
</evidence>
<protein>
    <recommendedName>
        <fullName evidence="3">Phage tail tape measure protein domain-containing protein</fullName>
    </recommendedName>
</protein>
<reference evidence="4 5" key="1">
    <citation type="submission" date="2019-02" db="EMBL/GenBank/DDBJ databases">
        <title>Draft genome sequences of novel Actinobacteria.</title>
        <authorList>
            <person name="Sahin N."/>
            <person name="Ay H."/>
            <person name="Saygin H."/>
        </authorList>
    </citation>
    <scope>NUCLEOTIDE SEQUENCE [LARGE SCALE GENOMIC DNA]</scope>
    <source>
        <strain evidence="4 5">JCM 30529</strain>
    </source>
</reference>
<name>A0ABY2DM58_9ACTN</name>
<keyword evidence="2" id="KW-0472">Membrane</keyword>
<keyword evidence="2" id="KW-1133">Transmembrane helix</keyword>
<evidence type="ECO:0000313" key="4">
    <source>
        <dbReference type="EMBL" id="TDC02596.1"/>
    </source>
</evidence>
<dbReference type="EMBL" id="SMKE01000003">
    <property type="protein sequence ID" value="TDC02596.1"/>
    <property type="molecule type" value="Genomic_DNA"/>
</dbReference>
<keyword evidence="5" id="KW-1185">Reference proteome</keyword>
<evidence type="ECO:0000256" key="1">
    <source>
        <dbReference type="ARBA" id="ARBA00022612"/>
    </source>
</evidence>
<dbReference type="Proteomes" id="UP000295626">
    <property type="component" value="Unassembled WGS sequence"/>
</dbReference>
<accession>A0ABY2DM58</accession>
<evidence type="ECO:0000313" key="5">
    <source>
        <dbReference type="Proteomes" id="UP000295626"/>
    </source>
</evidence>
<organism evidence="4 5">
    <name type="scientific">Micromonospora fluostatini</name>
    <dbReference type="NCBI Taxonomy" id="1629071"/>
    <lineage>
        <taxon>Bacteria</taxon>
        <taxon>Bacillati</taxon>
        <taxon>Actinomycetota</taxon>
        <taxon>Actinomycetes</taxon>
        <taxon>Micromonosporales</taxon>
        <taxon>Micromonosporaceae</taxon>
        <taxon>Micromonospora</taxon>
    </lineage>
</organism>
<proteinExistence type="predicted"/>
<feature type="transmembrane region" description="Helical" evidence="2">
    <location>
        <begin position="557"/>
        <end position="579"/>
    </location>
</feature>
<sequence length="888" mass="89620">MATVGYATLQVIPSFRGFAGIMVKETTGAASDAARRVEGELTKAGDTAGRSVGQSMRAGLEQVRSVVGGIAGDIAGLGVAAAGISGVIAANANKGQIQAALGISPQEAAEAAKVAGTLYAEGWGDSLEQVSGAVVVVKQQLTGLAGGDDLAGLAQRAQTLEKVFGIDLTESVRTAGKMVKTGLVPDVQSAFDALTVGAQRGLDASGDLTATFDEYSLFFKQLGVDAPTALGLMSQAADAGAVNVDKVGDALKEFNLRAVDLGDTGAQDAFKALGLSGEAMARDVAGGGEKANAALQKVLDGLRGVKNPAEQATLAMALFGGPGEDLAGALYALDPASAAAAGGFDQVAGASGKAADALAGGVSPVEQFGRSFQQTLTVLAGEALPVLQPILTWLEQAGPAVARVAVAFVALVAVNKAVGAVRAVAGGIRDTIGVARSAATATATAGRAIGAAGAASGQAAAGAARWAAAQTASAAASARAATSAVASRVATTASAVASRTAATATAAWNLVVNSSVVAHARAGAALVASRVAMVAGTVATGAATAATWLLNAAMAVLTSPITAVVVAIALLVAGIIWAWNNVDWFRDGVLTAWEWIRKAVTVAVDAVRTVISTVWGWISTYITTAVGVWRTVISTAWSVISTVVTTYITIVRTVISTVVGWITTYWRTSINIWRTVISTVMSAIVAVVQGAIDRVRAVIAGISAVVGVIRSAFGAARDAAVSRLESLLSFVRGLPGKVTGALSGLRGKLVEIGRNVVQGLRDGLSDAWHLVTSKVEELVNRIPLAIRKMLGIASPSKVMRRLFGHVGEGAALGVGDGEGLVEQAAARLARAAAVQPPPADAITTGGLAGRGGPRRQAGMTIENLNVRGYTDRFSLAQVMDELAMHGVH</sequence>
<dbReference type="PANTHER" id="PTHR37813">
    <property type="entry name" value="FELS-2 PROPHAGE PROTEIN"/>
    <property type="match status" value="1"/>
</dbReference>
<keyword evidence="1" id="KW-1188">Viral release from host cell</keyword>
<comment type="caution">
    <text evidence="4">The sequence shown here is derived from an EMBL/GenBank/DDBJ whole genome shotgun (WGS) entry which is preliminary data.</text>
</comment>
<dbReference type="InterPro" id="IPR010090">
    <property type="entry name" value="Phage_tape_meas"/>
</dbReference>
<gene>
    <name evidence="4" type="ORF">E1091_00350</name>
</gene>
<dbReference type="Pfam" id="PF10145">
    <property type="entry name" value="PhageMin_Tail"/>
    <property type="match status" value="1"/>
</dbReference>
<feature type="transmembrane region" description="Helical" evidence="2">
    <location>
        <begin position="672"/>
        <end position="692"/>
    </location>
</feature>